<organism evidence="2 3">
    <name type="scientific">Collybiopsis confluens</name>
    <dbReference type="NCBI Taxonomy" id="2823264"/>
    <lineage>
        <taxon>Eukaryota</taxon>
        <taxon>Fungi</taxon>
        <taxon>Dikarya</taxon>
        <taxon>Basidiomycota</taxon>
        <taxon>Agaricomycotina</taxon>
        <taxon>Agaricomycetes</taxon>
        <taxon>Agaricomycetidae</taxon>
        <taxon>Agaricales</taxon>
        <taxon>Marasmiineae</taxon>
        <taxon>Omphalotaceae</taxon>
        <taxon>Collybiopsis</taxon>
    </lineage>
</organism>
<dbReference type="Proteomes" id="UP000518752">
    <property type="component" value="Unassembled WGS sequence"/>
</dbReference>
<feature type="region of interest" description="Disordered" evidence="1">
    <location>
        <begin position="74"/>
        <end position="116"/>
    </location>
</feature>
<evidence type="ECO:0000313" key="3">
    <source>
        <dbReference type="Proteomes" id="UP000518752"/>
    </source>
</evidence>
<feature type="compositionally biased region" description="Acidic residues" evidence="1">
    <location>
        <begin position="83"/>
        <end position="96"/>
    </location>
</feature>
<proteinExistence type="predicted"/>
<dbReference type="EMBL" id="JAACJN010000058">
    <property type="protein sequence ID" value="KAF5381439.1"/>
    <property type="molecule type" value="Genomic_DNA"/>
</dbReference>
<protein>
    <submittedName>
        <fullName evidence="2">Uncharacterized protein</fullName>
    </submittedName>
</protein>
<dbReference type="AlphaFoldDB" id="A0A8H5HDV0"/>
<reference evidence="2 3" key="1">
    <citation type="journal article" date="2020" name="ISME J.">
        <title>Uncovering the hidden diversity of litter-decomposition mechanisms in mushroom-forming fungi.</title>
        <authorList>
            <person name="Floudas D."/>
            <person name="Bentzer J."/>
            <person name="Ahren D."/>
            <person name="Johansson T."/>
            <person name="Persson P."/>
            <person name="Tunlid A."/>
        </authorList>
    </citation>
    <scope>NUCLEOTIDE SEQUENCE [LARGE SCALE GENOMIC DNA]</scope>
    <source>
        <strain evidence="2 3">CBS 406.79</strain>
    </source>
</reference>
<keyword evidence="3" id="KW-1185">Reference proteome</keyword>
<feature type="compositionally biased region" description="Basic and acidic residues" evidence="1">
    <location>
        <begin position="97"/>
        <end position="109"/>
    </location>
</feature>
<name>A0A8H5HDV0_9AGAR</name>
<dbReference type="OrthoDB" id="3060319at2759"/>
<dbReference type="Gene3D" id="3.80.10.10">
    <property type="entry name" value="Ribonuclease Inhibitor"/>
    <property type="match status" value="1"/>
</dbReference>
<evidence type="ECO:0000313" key="2">
    <source>
        <dbReference type="EMBL" id="KAF5381439.1"/>
    </source>
</evidence>
<dbReference type="InterPro" id="IPR032675">
    <property type="entry name" value="LRR_dom_sf"/>
</dbReference>
<comment type="caution">
    <text evidence="2">The sequence shown here is derived from an EMBL/GenBank/DDBJ whole genome shotgun (WGS) entry which is preliminary data.</text>
</comment>
<gene>
    <name evidence="2" type="ORF">D9757_009048</name>
</gene>
<accession>A0A8H5HDV0</accession>
<evidence type="ECO:0000256" key="1">
    <source>
        <dbReference type="SAM" id="MobiDB-lite"/>
    </source>
</evidence>
<sequence>MRKKTLRSLENLVDLHLGRSKNSPLYVRWACPDGICYDGTFPILSKLLEHSSRWYTAVLLLPDGKALEIALGLRDGGGSSEESGGEYTDEDDEEGDEEKKKESPKEKAQTRPPTFPESFPLLQELEMKLLQDDERDMSSPSFRAPNLRKLSINTFGYGCNFRSKFLEEITLSFVTANTTLEYLKDVPAGTGCKVHIVDLFTLDFENDDDDRFIDFPTFVSHLGALTITAATDFNEPEDATLKVIRNLTLPDVERLEIVNQISSVQDFPVEQIVSMLQRSAKSSPSMSSTLRHLCIDRYRMRDNELVTVLEHTPALTSLAMREAPGGDADNLPLTEEFFSDLVVGSSEDRGKEEVLVPNLARLEIEMHSEEHPWDSLYAFLESRRRPSSSENSSLVLKVGLSVRGPEWDRVRGTWEKKIEELGKSGVEVKVVERPEKKKVEKRVQKKTAWKK</sequence>